<dbReference type="STRING" id="6313.A0A0K0D3Q7"/>
<organism evidence="1 2">
    <name type="scientific">Angiostrongylus cantonensis</name>
    <name type="common">Rat lungworm</name>
    <dbReference type="NCBI Taxonomy" id="6313"/>
    <lineage>
        <taxon>Eukaryota</taxon>
        <taxon>Metazoa</taxon>
        <taxon>Ecdysozoa</taxon>
        <taxon>Nematoda</taxon>
        <taxon>Chromadorea</taxon>
        <taxon>Rhabditida</taxon>
        <taxon>Rhabditina</taxon>
        <taxon>Rhabditomorpha</taxon>
        <taxon>Strongyloidea</taxon>
        <taxon>Metastrongylidae</taxon>
        <taxon>Angiostrongylus</taxon>
    </lineage>
</organism>
<evidence type="ECO:0000313" key="1">
    <source>
        <dbReference type="Proteomes" id="UP000035642"/>
    </source>
</evidence>
<accession>A0A0K0D3Q7</accession>
<name>A0A0K0D3Q7_ANGCA</name>
<dbReference type="AlphaFoldDB" id="A0A0K0D3Q7"/>
<evidence type="ECO:0000313" key="2">
    <source>
        <dbReference type="WBParaSite" id="ACAC_0000470201-mRNA-1"/>
    </source>
</evidence>
<sequence>MRTLESDNVGVKIDDWQLPHLRFDDIILITANISREERMLADFDKLGQEINMMNDLAPELSKRKRAAWGAFRSTEDAVKMTKNTRFRLHLFDSTVLPALTYASETGPLRKLRPASTIKNEDAILYAKHSKIKWARHVMRVNDNRWTRAVMDWIHQDVKRTARGRPTQWSQFFTKILKEYDGA</sequence>
<proteinExistence type="predicted"/>
<protein>
    <submittedName>
        <fullName evidence="2">Reverse transcriptase domain-containing protein</fullName>
    </submittedName>
</protein>
<keyword evidence="1" id="KW-1185">Reference proteome</keyword>
<dbReference type="Proteomes" id="UP000035642">
    <property type="component" value="Unassembled WGS sequence"/>
</dbReference>
<dbReference type="WBParaSite" id="ACAC_0000470201-mRNA-1">
    <property type="protein sequence ID" value="ACAC_0000470201-mRNA-1"/>
    <property type="gene ID" value="ACAC_0000470201"/>
</dbReference>
<reference evidence="1" key="1">
    <citation type="submission" date="2012-09" db="EMBL/GenBank/DDBJ databases">
        <authorList>
            <person name="Martin A.A."/>
        </authorList>
    </citation>
    <scope>NUCLEOTIDE SEQUENCE</scope>
</reference>
<reference evidence="2" key="2">
    <citation type="submission" date="2017-02" db="UniProtKB">
        <authorList>
            <consortium name="WormBaseParasite"/>
        </authorList>
    </citation>
    <scope>IDENTIFICATION</scope>
</reference>